<keyword evidence="3" id="KW-1185">Reference proteome</keyword>
<dbReference type="AlphaFoldDB" id="A0A5C3L257"/>
<name>A0A5C3L257_COPMA</name>
<feature type="coiled-coil region" evidence="1">
    <location>
        <begin position="18"/>
        <end position="45"/>
    </location>
</feature>
<protein>
    <recommendedName>
        <fullName evidence="4">F-box domain-containing protein</fullName>
    </recommendedName>
</protein>
<dbReference type="OrthoDB" id="3269400at2759"/>
<accession>A0A5C3L257</accession>
<evidence type="ECO:0000313" key="3">
    <source>
        <dbReference type="Proteomes" id="UP000307440"/>
    </source>
</evidence>
<evidence type="ECO:0008006" key="4">
    <source>
        <dbReference type="Google" id="ProtNLM"/>
    </source>
</evidence>
<dbReference type="EMBL" id="ML210170">
    <property type="protein sequence ID" value="TFK26897.1"/>
    <property type="molecule type" value="Genomic_DNA"/>
</dbReference>
<feature type="non-terminal residue" evidence="2">
    <location>
        <position position="1"/>
    </location>
</feature>
<feature type="non-terminal residue" evidence="2">
    <location>
        <position position="136"/>
    </location>
</feature>
<evidence type="ECO:0000256" key="1">
    <source>
        <dbReference type="SAM" id="Coils"/>
    </source>
</evidence>
<dbReference type="Proteomes" id="UP000307440">
    <property type="component" value="Unassembled WGS sequence"/>
</dbReference>
<proteinExistence type="predicted"/>
<evidence type="ECO:0000313" key="2">
    <source>
        <dbReference type="EMBL" id="TFK26897.1"/>
    </source>
</evidence>
<gene>
    <name evidence="2" type="ORF">FA15DRAFT_576091</name>
</gene>
<sequence>PELEPYLRNNDPPDEDLVILAREEMMKEEQQIDYLEREIARHQQQTVHFLQEWISSLQWLSSKFKDKRDGYRSIISPLRRFPPELITEIVKISLSPDGMLDHEGRLSFMHFRGVNRTWRNVMFTSKTLWSGLTVEV</sequence>
<reference evidence="2 3" key="1">
    <citation type="journal article" date="2019" name="Nat. Ecol. Evol.">
        <title>Megaphylogeny resolves global patterns of mushroom evolution.</title>
        <authorList>
            <person name="Varga T."/>
            <person name="Krizsan K."/>
            <person name="Foldi C."/>
            <person name="Dima B."/>
            <person name="Sanchez-Garcia M."/>
            <person name="Sanchez-Ramirez S."/>
            <person name="Szollosi G.J."/>
            <person name="Szarkandi J.G."/>
            <person name="Papp V."/>
            <person name="Albert L."/>
            <person name="Andreopoulos W."/>
            <person name="Angelini C."/>
            <person name="Antonin V."/>
            <person name="Barry K.W."/>
            <person name="Bougher N.L."/>
            <person name="Buchanan P."/>
            <person name="Buyck B."/>
            <person name="Bense V."/>
            <person name="Catcheside P."/>
            <person name="Chovatia M."/>
            <person name="Cooper J."/>
            <person name="Damon W."/>
            <person name="Desjardin D."/>
            <person name="Finy P."/>
            <person name="Geml J."/>
            <person name="Haridas S."/>
            <person name="Hughes K."/>
            <person name="Justo A."/>
            <person name="Karasinski D."/>
            <person name="Kautmanova I."/>
            <person name="Kiss B."/>
            <person name="Kocsube S."/>
            <person name="Kotiranta H."/>
            <person name="LaButti K.M."/>
            <person name="Lechner B.E."/>
            <person name="Liimatainen K."/>
            <person name="Lipzen A."/>
            <person name="Lukacs Z."/>
            <person name="Mihaltcheva S."/>
            <person name="Morgado L.N."/>
            <person name="Niskanen T."/>
            <person name="Noordeloos M.E."/>
            <person name="Ohm R.A."/>
            <person name="Ortiz-Santana B."/>
            <person name="Ovrebo C."/>
            <person name="Racz N."/>
            <person name="Riley R."/>
            <person name="Savchenko A."/>
            <person name="Shiryaev A."/>
            <person name="Soop K."/>
            <person name="Spirin V."/>
            <person name="Szebenyi C."/>
            <person name="Tomsovsky M."/>
            <person name="Tulloss R.E."/>
            <person name="Uehling J."/>
            <person name="Grigoriev I.V."/>
            <person name="Vagvolgyi C."/>
            <person name="Papp T."/>
            <person name="Martin F.M."/>
            <person name="Miettinen O."/>
            <person name="Hibbett D.S."/>
            <person name="Nagy L.G."/>
        </authorList>
    </citation>
    <scope>NUCLEOTIDE SEQUENCE [LARGE SCALE GENOMIC DNA]</scope>
    <source>
        <strain evidence="2 3">CBS 121175</strain>
    </source>
</reference>
<organism evidence="2 3">
    <name type="scientific">Coprinopsis marcescibilis</name>
    <name type="common">Agaric fungus</name>
    <name type="synonym">Psathyrella marcescibilis</name>
    <dbReference type="NCBI Taxonomy" id="230819"/>
    <lineage>
        <taxon>Eukaryota</taxon>
        <taxon>Fungi</taxon>
        <taxon>Dikarya</taxon>
        <taxon>Basidiomycota</taxon>
        <taxon>Agaricomycotina</taxon>
        <taxon>Agaricomycetes</taxon>
        <taxon>Agaricomycetidae</taxon>
        <taxon>Agaricales</taxon>
        <taxon>Agaricineae</taxon>
        <taxon>Psathyrellaceae</taxon>
        <taxon>Coprinopsis</taxon>
    </lineage>
</organism>
<keyword evidence="1" id="KW-0175">Coiled coil</keyword>